<protein>
    <submittedName>
        <fullName evidence="1">Type III restriction-modification system Bce10987IP enzyme res</fullName>
    </submittedName>
</protein>
<evidence type="ECO:0000313" key="1">
    <source>
        <dbReference type="EMBL" id="JAT56342.1"/>
    </source>
</evidence>
<reference evidence="1" key="1">
    <citation type="submission" date="2015-07" db="EMBL/GenBank/DDBJ databases">
        <title>Transcriptome Assembly of Anthurium amnicola.</title>
        <authorList>
            <person name="Suzuki J."/>
        </authorList>
    </citation>
    <scope>NUCLEOTIDE SEQUENCE</scope>
</reference>
<dbReference type="EMBL" id="GDJX01011594">
    <property type="protein sequence ID" value="JAT56342.1"/>
    <property type="molecule type" value="Transcribed_RNA"/>
</dbReference>
<name>A0A1D1YNX2_9ARAE</name>
<organism evidence="1">
    <name type="scientific">Anthurium amnicola</name>
    <dbReference type="NCBI Taxonomy" id="1678845"/>
    <lineage>
        <taxon>Eukaryota</taxon>
        <taxon>Viridiplantae</taxon>
        <taxon>Streptophyta</taxon>
        <taxon>Embryophyta</taxon>
        <taxon>Tracheophyta</taxon>
        <taxon>Spermatophyta</taxon>
        <taxon>Magnoliopsida</taxon>
        <taxon>Liliopsida</taxon>
        <taxon>Araceae</taxon>
        <taxon>Pothoideae</taxon>
        <taxon>Potheae</taxon>
        <taxon>Anthurium</taxon>
    </lineage>
</organism>
<gene>
    <name evidence="1" type="primary">res</name>
    <name evidence="1" type="ORF">g.101785</name>
</gene>
<proteinExistence type="predicted"/>
<dbReference type="AlphaFoldDB" id="A0A1D1YNX2"/>
<sequence length="113" mass="13605">MWWEIARQFALKRKETFAHGNRLFSSFAKVSRNIASGQHEGKTSNLKTREEYFKERRISFGRKSFSINGLQFWHGKMVRSNTLTVSDLPINILRRKRMRSYTYILFFTEYKSR</sequence>
<accession>A0A1D1YNX2</accession>